<comment type="caution">
    <text evidence="1">The sequence shown here is derived from an EMBL/GenBank/DDBJ whole genome shotgun (WGS) entry which is preliminary data.</text>
</comment>
<organism evidence="1 2">
    <name type="scientific">Zophobas morio</name>
    <dbReference type="NCBI Taxonomy" id="2755281"/>
    <lineage>
        <taxon>Eukaryota</taxon>
        <taxon>Metazoa</taxon>
        <taxon>Ecdysozoa</taxon>
        <taxon>Arthropoda</taxon>
        <taxon>Hexapoda</taxon>
        <taxon>Insecta</taxon>
        <taxon>Pterygota</taxon>
        <taxon>Neoptera</taxon>
        <taxon>Endopterygota</taxon>
        <taxon>Coleoptera</taxon>
        <taxon>Polyphaga</taxon>
        <taxon>Cucujiformia</taxon>
        <taxon>Tenebrionidae</taxon>
        <taxon>Zophobas</taxon>
    </lineage>
</organism>
<gene>
    <name evidence="1" type="ORF">Zmor_009449</name>
</gene>
<name>A0AA38IIU1_9CUCU</name>
<evidence type="ECO:0000313" key="1">
    <source>
        <dbReference type="EMBL" id="KAJ3657662.1"/>
    </source>
</evidence>
<dbReference type="AlphaFoldDB" id="A0AA38IIU1"/>
<keyword evidence="2" id="KW-1185">Reference proteome</keyword>
<sequence>MAIITPASGGVSPFFNSTDDFSVNHNCQITKVIVKLSYRVPIKTQMTTSSAHRFLFSSLHPHYYLTANLPTHPIPIHAFNLRISTITIRITTNTSVPPGSPPLPSSPRRFLRLLPRQPPKAFLDIPQQHRPHPRERFTRKTRFVVSQRMI</sequence>
<reference evidence="1" key="1">
    <citation type="journal article" date="2023" name="G3 (Bethesda)">
        <title>Whole genome assemblies of Zophobas morio and Tenebrio molitor.</title>
        <authorList>
            <person name="Kaur S."/>
            <person name="Stinson S.A."/>
            <person name="diCenzo G.C."/>
        </authorList>
    </citation>
    <scope>NUCLEOTIDE SEQUENCE</scope>
    <source>
        <strain evidence="1">QUZm001</strain>
    </source>
</reference>
<protein>
    <submittedName>
        <fullName evidence="1">Uncharacterized protein</fullName>
    </submittedName>
</protein>
<accession>A0AA38IIU1</accession>
<proteinExistence type="predicted"/>
<evidence type="ECO:0000313" key="2">
    <source>
        <dbReference type="Proteomes" id="UP001168821"/>
    </source>
</evidence>
<dbReference type="EMBL" id="JALNTZ010000003">
    <property type="protein sequence ID" value="KAJ3657662.1"/>
    <property type="molecule type" value="Genomic_DNA"/>
</dbReference>
<dbReference type="Proteomes" id="UP001168821">
    <property type="component" value="Unassembled WGS sequence"/>
</dbReference>